<feature type="domain" description="Aspartate carbamoyltransferase regulatory subunit N-terminal" evidence="7">
    <location>
        <begin position="349"/>
        <end position="435"/>
    </location>
</feature>
<evidence type="ECO:0000259" key="6">
    <source>
        <dbReference type="Pfam" id="PF00185"/>
    </source>
</evidence>
<dbReference type="SUPFAM" id="SSF54893">
    <property type="entry name" value="Aspartate carbamoyltransferase, Regulatory-chain, N-terminal domain"/>
    <property type="match status" value="1"/>
</dbReference>
<protein>
    <submittedName>
        <fullName evidence="10">Uncharacterized protein</fullName>
    </submittedName>
</protein>
<evidence type="ECO:0000313" key="11">
    <source>
        <dbReference type="Proteomes" id="UP000178367"/>
    </source>
</evidence>
<accession>A0A1F5SL62</accession>
<keyword evidence="4" id="KW-0665">Pyrimidine biosynthesis</keyword>
<evidence type="ECO:0000313" key="10">
    <source>
        <dbReference type="EMBL" id="OGF27414.1"/>
    </source>
</evidence>
<dbReference type="GO" id="GO:0016743">
    <property type="term" value="F:carboxyl- or carbamoyltransferase activity"/>
    <property type="evidence" value="ECO:0007669"/>
    <property type="project" value="InterPro"/>
</dbReference>
<dbReference type="GO" id="GO:0009347">
    <property type="term" value="C:aspartate carbamoyltransferase complex"/>
    <property type="evidence" value="ECO:0007669"/>
    <property type="project" value="InterPro"/>
</dbReference>
<dbReference type="GO" id="GO:0006520">
    <property type="term" value="P:amino acid metabolic process"/>
    <property type="evidence" value="ECO:0007669"/>
    <property type="project" value="InterPro"/>
</dbReference>
<dbReference type="InterPro" id="IPR036793">
    <property type="entry name" value="Asp_carbatrfase_reg_N_sf"/>
</dbReference>
<name>A0A1F5SL62_9BACT</name>
<feature type="domain" description="Aspartate carbamoyltransferase regulatory subunit C-terminal" evidence="9">
    <location>
        <begin position="444"/>
        <end position="486"/>
    </location>
</feature>
<evidence type="ECO:0000256" key="4">
    <source>
        <dbReference type="ARBA" id="ARBA00022975"/>
    </source>
</evidence>
<evidence type="ECO:0000256" key="5">
    <source>
        <dbReference type="RuleBase" id="RU003634"/>
    </source>
</evidence>
<dbReference type="Proteomes" id="UP000178367">
    <property type="component" value="Unassembled WGS sequence"/>
</dbReference>
<dbReference type="SUPFAM" id="SSF53671">
    <property type="entry name" value="Aspartate/ornithine carbamoyltransferase"/>
    <property type="match status" value="1"/>
</dbReference>
<dbReference type="EMBL" id="MFGB01000008">
    <property type="protein sequence ID" value="OGF27414.1"/>
    <property type="molecule type" value="Genomic_DNA"/>
</dbReference>
<evidence type="ECO:0000256" key="3">
    <source>
        <dbReference type="ARBA" id="ARBA00022833"/>
    </source>
</evidence>
<dbReference type="InterPro" id="IPR006132">
    <property type="entry name" value="Asp/Orn_carbamoyltranf_P-bd"/>
</dbReference>
<dbReference type="InterPro" id="IPR020545">
    <property type="entry name" value="Asp_carbamoyltransf_reg_N"/>
</dbReference>
<evidence type="ECO:0000256" key="2">
    <source>
        <dbReference type="ARBA" id="ARBA00022723"/>
    </source>
</evidence>
<keyword evidence="3" id="KW-0862">Zinc</keyword>
<dbReference type="GO" id="GO:0006207">
    <property type="term" value="P:'de novo' pyrimidine nucleobase biosynthetic process"/>
    <property type="evidence" value="ECO:0007669"/>
    <property type="project" value="InterPro"/>
</dbReference>
<reference evidence="10 11" key="1">
    <citation type="journal article" date="2016" name="Nat. Commun.">
        <title>Thousands of microbial genomes shed light on interconnected biogeochemical processes in an aquifer system.</title>
        <authorList>
            <person name="Anantharaman K."/>
            <person name="Brown C.T."/>
            <person name="Hug L.A."/>
            <person name="Sharon I."/>
            <person name="Castelle C.J."/>
            <person name="Probst A.J."/>
            <person name="Thomas B.C."/>
            <person name="Singh A."/>
            <person name="Wilkins M.J."/>
            <person name="Karaoz U."/>
            <person name="Brodie E.L."/>
            <person name="Williams K.H."/>
            <person name="Hubbard S.S."/>
            <person name="Banfield J.F."/>
        </authorList>
    </citation>
    <scope>NUCLEOTIDE SEQUENCE [LARGE SCALE GENOMIC DNA]</scope>
</reference>
<dbReference type="PROSITE" id="PS00097">
    <property type="entry name" value="CARBAMOYLTRANSFERASE"/>
    <property type="match status" value="1"/>
</dbReference>
<feature type="domain" description="Aspartate/ornithine carbamoyltransferase Asp/Orn-binding" evidence="6">
    <location>
        <begin position="158"/>
        <end position="302"/>
    </location>
</feature>
<comment type="similarity">
    <text evidence="5">Belongs to the aspartate/ornithine carbamoyltransferase superfamily.</text>
</comment>
<comment type="caution">
    <text evidence="10">The sequence shown here is derived from an EMBL/GenBank/DDBJ whole genome shotgun (WGS) entry which is preliminary data.</text>
</comment>
<dbReference type="InterPro" id="IPR036792">
    <property type="entry name" value="Asp_carbatrfase_reg_C_sf"/>
</dbReference>
<dbReference type="InterPro" id="IPR020542">
    <property type="entry name" value="Asp_carbamoyltrfase_reg_C"/>
</dbReference>
<dbReference type="STRING" id="1797994.A2227_02220"/>
<dbReference type="PANTHER" id="PTHR35805:SF1">
    <property type="entry name" value="ASPARTATE CARBAMOYLTRANSFERASE REGULATORY CHAIN"/>
    <property type="match status" value="1"/>
</dbReference>
<proteinExistence type="inferred from homology"/>
<evidence type="ECO:0000259" key="7">
    <source>
        <dbReference type="Pfam" id="PF01948"/>
    </source>
</evidence>
<sequence>MKHCISINDFSKKEIYNEIIPGCRAVIAAARKRKPIRYQPEKKAIFAFFEPSTRTRGSYLEASRLLGWANAEILGAEATSLTKKESIANTVRMFAAQGADVLVMRTKIEGAQRFAAEILDGEGYEVSVQNGGDGTNQHPSQTFLDLLTISEKLGRLDNFKIGFFGDLKYGRTVHSLLCALAHQKNISLTLFSAPETALQTQYKNLFSNVKEVNSMDRLGDCDLIYGSRLQEERFTGDPVALNRAREKFRITADILDSFKKNVLIMHPMPYVQEFEPRIRKDVRLIIDLEAWHGIPTRMFLLAEGYRNRKAKILPITKKDAEFKIIKELPLKEYLEKRKKKKTASRYFLPITNGTVIDHIPHGLGLKIREFLSAKDVLVKGVKHTIEDVSSKKCKLKDVLVLENIFIPDSLMGTIASFAPDTTFNVIKDETFRKIKVKTPDKTTGIGVCPNQNCITNHDPEAAARFIHIEKGLRCYYCEKDFTQKEVI</sequence>
<dbReference type="GO" id="GO:0016597">
    <property type="term" value="F:amino acid binding"/>
    <property type="evidence" value="ECO:0007669"/>
    <property type="project" value="InterPro"/>
</dbReference>
<evidence type="ECO:0000259" key="8">
    <source>
        <dbReference type="Pfam" id="PF02729"/>
    </source>
</evidence>
<dbReference type="Pfam" id="PF02729">
    <property type="entry name" value="OTCace_N"/>
    <property type="match status" value="1"/>
</dbReference>
<dbReference type="InterPro" id="IPR006131">
    <property type="entry name" value="Asp_carbamoyltransf_Asp/Orn-bd"/>
</dbReference>
<dbReference type="InterPro" id="IPR002801">
    <property type="entry name" value="Asp_carbamoylTrfase_reg"/>
</dbReference>
<dbReference type="Pfam" id="PF02748">
    <property type="entry name" value="PyrI_C"/>
    <property type="match status" value="1"/>
</dbReference>
<keyword evidence="2" id="KW-0479">Metal-binding</keyword>
<dbReference type="PRINTS" id="PR00100">
    <property type="entry name" value="AOTCASE"/>
</dbReference>
<gene>
    <name evidence="10" type="ORF">A2227_02220</name>
</gene>
<dbReference type="UniPathway" id="UPA00070">
    <property type="reaction ID" value="UER00116"/>
</dbReference>
<dbReference type="Gene3D" id="3.30.70.140">
    <property type="entry name" value="Aspartate carbamoyltransferase regulatory subunit, N-terminal domain"/>
    <property type="match status" value="1"/>
</dbReference>
<dbReference type="GO" id="GO:0046872">
    <property type="term" value="F:metal ion binding"/>
    <property type="evidence" value="ECO:0007669"/>
    <property type="project" value="UniProtKB-KW"/>
</dbReference>
<dbReference type="AlphaFoldDB" id="A0A1F5SL62"/>
<evidence type="ECO:0000256" key="1">
    <source>
        <dbReference type="ARBA" id="ARBA00022679"/>
    </source>
</evidence>
<dbReference type="Pfam" id="PF01948">
    <property type="entry name" value="PyrI"/>
    <property type="match status" value="1"/>
</dbReference>
<organism evidence="10 11">
    <name type="scientific">Candidatus Falkowbacteria bacterium RIFOXYA2_FULL_47_19</name>
    <dbReference type="NCBI Taxonomy" id="1797994"/>
    <lineage>
        <taxon>Bacteria</taxon>
        <taxon>Candidatus Falkowiibacteriota</taxon>
    </lineage>
</organism>
<evidence type="ECO:0000259" key="9">
    <source>
        <dbReference type="Pfam" id="PF02748"/>
    </source>
</evidence>
<dbReference type="Gene3D" id="3.40.50.1370">
    <property type="entry name" value="Aspartate/ornithine carbamoyltransferase"/>
    <property type="match status" value="2"/>
</dbReference>
<dbReference type="InterPro" id="IPR036901">
    <property type="entry name" value="Asp/Orn_carbamoylTrfase_sf"/>
</dbReference>
<dbReference type="InterPro" id="IPR006130">
    <property type="entry name" value="Asp/Orn_carbamoylTrfase"/>
</dbReference>
<dbReference type="GO" id="GO:0044205">
    <property type="term" value="P:'de novo' UMP biosynthetic process"/>
    <property type="evidence" value="ECO:0007669"/>
    <property type="project" value="UniProtKB-UniPathway"/>
</dbReference>
<dbReference type="PRINTS" id="PR00101">
    <property type="entry name" value="ATCASE"/>
</dbReference>
<dbReference type="PANTHER" id="PTHR35805">
    <property type="entry name" value="ASPARTATE CARBAMOYLTRANSFERASE REGULATORY CHAIN"/>
    <property type="match status" value="1"/>
</dbReference>
<dbReference type="SUPFAM" id="SSF57825">
    <property type="entry name" value="Aspartate carbamoyltransferase, Regulatory-chain, C-terminal domain"/>
    <property type="match status" value="1"/>
</dbReference>
<dbReference type="Pfam" id="PF00185">
    <property type="entry name" value="OTCace"/>
    <property type="match status" value="1"/>
</dbReference>
<feature type="domain" description="Aspartate/ornithine carbamoyltransferase carbamoyl-P binding" evidence="8">
    <location>
        <begin position="2"/>
        <end position="151"/>
    </location>
</feature>
<dbReference type="Gene3D" id="2.30.30.20">
    <property type="entry name" value="Aspartate carbamoyltransferase regulatory subunit, C-terminal domain"/>
    <property type="match status" value="1"/>
</dbReference>
<keyword evidence="1 5" id="KW-0808">Transferase</keyword>